<dbReference type="InterPro" id="IPR023611">
    <property type="entry name" value="mS23_dom_met"/>
</dbReference>
<evidence type="ECO:0000256" key="5">
    <source>
        <dbReference type="ARBA" id="ARBA00023274"/>
    </source>
</evidence>
<dbReference type="Proteomes" id="UP000192578">
    <property type="component" value="Unassembled WGS sequence"/>
</dbReference>
<dbReference type="Pfam" id="PF10484">
    <property type="entry name" value="MRP-S23"/>
    <property type="match status" value="1"/>
</dbReference>
<feature type="domain" description="Small ribosomal subunit protein mS23 conserved" evidence="7">
    <location>
        <begin position="2"/>
        <end position="124"/>
    </location>
</feature>
<comment type="subcellular location">
    <subcellularLocation>
        <location evidence="1">Mitochondrion</location>
    </subcellularLocation>
</comment>
<evidence type="ECO:0000256" key="3">
    <source>
        <dbReference type="ARBA" id="ARBA00022980"/>
    </source>
</evidence>
<keyword evidence="9" id="KW-1185">Reference proteome</keyword>
<sequence length="166" mass="18956">MAESRLRNLGTVFTRIKGLIRGGAMKFEDRPLWYDVYEAFPPKLTPTAERPTVFKEIKDIMYPEDIIRAHFYKHFSSPGVINLVSPTGHTLSQKFVDTFLELAKDSRIPRNQLVQAALDEMAAQGTPLESEANVDIDYRKAGDPVYTNEREPFMPAGPFKWHKRGV</sequence>
<accession>A0A1W0X4C7</accession>
<dbReference type="EMBL" id="MTYJ01000018">
    <property type="protein sequence ID" value="OQV22329.1"/>
    <property type="molecule type" value="Genomic_DNA"/>
</dbReference>
<name>A0A1W0X4C7_HYPEX</name>
<evidence type="ECO:0000256" key="4">
    <source>
        <dbReference type="ARBA" id="ARBA00023128"/>
    </source>
</evidence>
<dbReference type="OrthoDB" id="10012356at2759"/>
<dbReference type="PANTHER" id="PTHR15925:SF2">
    <property type="entry name" value="SMALL RIBOSOMAL SUBUNIT PROTEIN MS23"/>
    <property type="match status" value="1"/>
</dbReference>
<comment type="caution">
    <text evidence="8">The sequence shown here is derived from an EMBL/GenBank/DDBJ whole genome shotgun (WGS) entry which is preliminary data.</text>
</comment>
<reference evidence="9" key="1">
    <citation type="submission" date="2017-01" db="EMBL/GenBank/DDBJ databases">
        <title>Comparative genomics of anhydrobiosis in the tardigrade Hypsibius dujardini.</title>
        <authorList>
            <person name="Yoshida Y."/>
            <person name="Koutsovoulos G."/>
            <person name="Laetsch D."/>
            <person name="Stevens L."/>
            <person name="Kumar S."/>
            <person name="Horikawa D."/>
            <person name="Ishino K."/>
            <person name="Komine S."/>
            <person name="Tomita M."/>
            <person name="Blaxter M."/>
            <person name="Arakawa K."/>
        </authorList>
    </citation>
    <scope>NUCLEOTIDE SEQUENCE [LARGE SCALE GENOMIC DNA]</scope>
    <source>
        <strain evidence="9">Z151</strain>
    </source>
</reference>
<evidence type="ECO:0000259" key="7">
    <source>
        <dbReference type="Pfam" id="PF10484"/>
    </source>
</evidence>
<evidence type="ECO:0000313" key="8">
    <source>
        <dbReference type="EMBL" id="OQV22329.1"/>
    </source>
</evidence>
<evidence type="ECO:0000256" key="1">
    <source>
        <dbReference type="ARBA" id="ARBA00004173"/>
    </source>
</evidence>
<keyword evidence="3 8" id="KW-0689">Ribosomal protein</keyword>
<evidence type="ECO:0000256" key="6">
    <source>
        <dbReference type="ARBA" id="ARBA00035137"/>
    </source>
</evidence>
<dbReference type="GO" id="GO:0005840">
    <property type="term" value="C:ribosome"/>
    <property type="evidence" value="ECO:0007669"/>
    <property type="project" value="UniProtKB-KW"/>
</dbReference>
<dbReference type="GO" id="GO:0003735">
    <property type="term" value="F:structural constituent of ribosome"/>
    <property type="evidence" value="ECO:0007669"/>
    <property type="project" value="InterPro"/>
</dbReference>
<keyword evidence="4" id="KW-0496">Mitochondrion</keyword>
<evidence type="ECO:0000256" key="2">
    <source>
        <dbReference type="ARBA" id="ARBA00009864"/>
    </source>
</evidence>
<organism evidence="8 9">
    <name type="scientific">Hypsibius exemplaris</name>
    <name type="common">Freshwater tardigrade</name>
    <dbReference type="NCBI Taxonomy" id="2072580"/>
    <lineage>
        <taxon>Eukaryota</taxon>
        <taxon>Metazoa</taxon>
        <taxon>Ecdysozoa</taxon>
        <taxon>Tardigrada</taxon>
        <taxon>Eutardigrada</taxon>
        <taxon>Parachela</taxon>
        <taxon>Hypsibioidea</taxon>
        <taxon>Hypsibiidae</taxon>
        <taxon>Hypsibius</taxon>
    </lineage>
</organism>
<protein>
    <recommendedName>
        <fullName evidence="6">Small ribosomal subunit protein mS23</fullName>
    </recommendedName>
</protein>
<evidence type="ECO:0000313" key="9">
    <source>
        <dbReference type="Proteomes" id="UP000192578"/>
    </source>
</evidence>
<keyword evidence="5" id="KW-0687">Ribonucleoprotein</keyword>
<dbReference type="PANTHER" id="PTHR15925">
    <property type="entry name" value="MITOCHONDRIAL RIBOSOMAL PROTEIN S23"/>
    <property type="match status" value="1"/>
</dbReference>
<dbReference type="InterPro" id="IPR059242">
    <property type="entry name" value="mS23_dom"/>
</dbReference>
<dbReference type="AlphaFoldDB" id="A0A1W0X4C7"/>
<dbReference type="InterPro" id="IPR019520">
    <property type="entry name" value="Ribosomal_mS23_met"/>
</dbReference>
<comment type="similarity">
    <text evidence="2">Belongs to the mitochondrion-specific ribosomal protein mS23 family.</text>
</comment>
<dbReference type="GO" id="GO:0006412">
    <property type="term" value="P:translation"/>
    <property type="evidence" value="ECO:0007669"/>
    <property type="project" value="InterPro"/>
</dbReference>
<gene>
    <name evidence="8" type="ORF">BV898_03827</name>
</gene>
<proteinExistence type="inferred from homology"/>
<dbReference type="CDD" id="cd23701">
    <property type="entry name" value="At1g26750"/>
    <property type="match status" value="1"/>
</dbReference>
<dbReference type="GO" id="GO:0005739">
    <property type="term" value="C:mitochondrion"/>
    <property type="evidence" value="ECO:0007669"/>
    <property type="project" value="InterPro"/>
</dbReference>